<evidence type="ECO:0000259" key="2">
    <source>
        <dbReference type="SMART" id="SM00703"/>
    </source>
</evidence>
<accession>A0AA41NI83</accession>
<keyword evidence="4" id="KW-1185">Reference proteome</keyword>
<dbReference type="SMART" id="SM00703">
    <property type="entry name" value="NRF"/>
    <property type="match status" value="1"/>
</dbReference>
<dbReference type="AlphaFoldDB" id="A0AA41NI83"/>
<evidence type="ECO:0000313" key="4">
    <source>
        <dbReference type="Proteomes" id="UP001166674"/>
    </source>
</evidence>
<comment type="caution">
    <text evidence="3">The sequence shown here is derived from an EMBL/GenBank/DDBJ whole genome shotgun (WGS) entry which is preliminary data.</text>
</comment>
<name>A0AA41NI83_SCICA</name>
<feature type="signal peptide" evidence="1">
    <location>
        <begin position="1"/>
        <end position="19"/>
    </location>
</feature>
<dbReference type="Pfam" id="PF20146">
    <property type="entry name" value="NRF"/>
    <property type="match status" value="1"/>
</dbReference>
<protein>
    <submittedName>
        <fullName evidence="3">Nose resistant to fluoxetine protein 6</fullName>
    </submittedName>
</protein>
<dbReference type="InterPro" id="IPR006621">
    <property type="entry name" value="Nose-resist-to-fluoxetine_N"/>
</dbReference>
<sequence length="152" mass="16800">MASTSLFCLLSFQLSFVFPARNISPKCMQDTNEFLSDLNSVKPKEYALRMFDSVGKLGSNVLNGNVDRLGSYSECLSARGPAGSFQGQYCKLYVLQDGVDYSVGICVPDSCAEEDVTLMSRLGRYKRNYDFSIKFENPQGVSQTSTQINPLA</sequence>
<dbReference type="Proteomes" id="UP001166674">
    <property type="component" value="Unassembled WGS sequence"/>
</dbReference>
<dbReference type="InterPro" id="IPR052728">
    <property type="entry name" value="O2_lipid_transport_reg"/>
</dbReference>
<dbReference type="PANTHER" id="PTHR11161:SF0">
    <property type="entry name" value="O-ACYLTRANSFERASE LIKE PROTEIN"/>
    <property type="match status" value="1"/>
</dbReference>
<dbReference type="PANTHER" id="PTHR11161">
    <property type="entry name" value="O-ACYLTRANSFERASE"/>
    <property type="match status" value="1"/>
</dbReference>
<organism evidence="3 4">
    <name type="scientific">Sciurus carolinensis</name>
    <name type="common">Eastern gray squirrel</name>
    <dbReference type="NCBI Taxonomy" id="30640"/>
    <lineage>
        <taxon>Eukaryota</taxon>
        <taxon>Metazoa</taxon>
        <taxon>Chordata</taxon>
        <taxon>Craniata</taxon>
        <taxon>Vertebrata</taxon>
        <taxon>Euteleostomi</taxon>
        <taxon>Mammalia</taxon>
        <taxon>Eutheria</taxon>
        <taxon>Euarchontoglires</taxon>
        <taxon>Glires</taxon>
        <taxon>Rodentia</taxon>
        <taxon>Sciuromorpha</taxon>
        <taxon>Sciuridae</taxon>
        <taxon>Sciurinae</taxon>
        <taxon>Sciurini</taxon>
        <taxon>Sciurus</taxon>
    </lineage>
</organism>
<evidence type="ECO:0000313" key="3">
    <source>
        <dbReference type="EMBL" id="MBZ3890827.1"/>
    </source>
</evidence>
<proteinExistence type="predicted"/>
<feature type="chain" id="PRO_5041247008" evidence="1">
    <location>
        <begin position="20"/>
        <end position="152"/>
    </location>
</feature>
<evidence type="ECO:0000256" key="1">
    <source>
        <dbReference type="SAM" id="SignalP"/>
    </source>
</evidence>
<gene>
    <name evidence="3" type="ORF">SUZIE_209905</name>
</gene>
<dbReference type="EMBL" id="JAATJV010443900">
    <property type="protein sequence ID" value="MBZ3890827.1"/>
    <property type="molecule type" value="Genomic_DNA"/>
</dbReference>
<reference evidence="3" key="1">
    <citation type="submission" date="2020-03" db="EMBL/GenBank/DDBJ databases">
        <title>Studies in the Genomics of Life Span.</title>
        <authorList>
            <person name="Glass D."/>
        </authorList>
    </citation>
    <scope>NUCLEOTIDE SEQUENCE</scope>
    <source>
        <strain evidence="3">SUZIE</strain>
        <tissue evidence="3">Muscle</tissue>
    </source>
</reference>
<feature type="domain" description="Nose resistant-to-fluoxetine protein N-terminal" evidence="2">
    <location>
        <begin position="24"/>
        <end position="140"/>
    </location>
</feature>
<keyword evidence="1" id="KW-0732">Signal</keyword>